<evidence type="ECO:0000313" key="2">
    <source>
        <dbReference type="EMBL" id="KAL1835677.1"/>
    </source>
</evidence>
<feature type="region of interest" description="Disordered" evidence="1">
    <location>
        <begin position="357"/>
        <end position="383"/>
    </location>
</feature>
<feature type="compositionally biased region" description="Low complexity" evidence="1">
    <location>
        <begin position="216"/>
        <end position="228"/>
    </location>
</feature>
<protein>
    <submittedName>
        <fullName evidence="2">Uncharacterized protein</fullName>
    </submittedName>
</protein>
<feature type="region of interest" description="Disordered" evidence="1">
    <location>
        <begin position="207"/>
        <end position="236"/>
    </location>
</feature>
<sequence>MDGPHLGPGRRRGDVVLRVEEPPGSLEMQLLFQRAGVYLALACQHAKSLLSYRTSVAVGAAGQRGEGSDVNATATNHGDGAVPSPAEHGDAASENNNNSNKPDPGLSLGPEQQATAPAAVAQARKWVRTHAKRALRDYLSFLSHLEYSPDFPTHLAEQFIETLKRLATRARSSGSYPPPSRPDGPVSPLPVTHRTFAVSDLFAANPPSDLPPYPKTDVVSSATVTTTTNGPRQSAARPAAAEILTYHPLLTDALHSVLLCHCLLHTSPAELLRHARMVARLTRLADGYPVFQGSRPPARADWIAVLRALPHRDHQRLLLRQGEGNDAGKNDDDDVGDSDTWTSQFVAAWEEALGVQPPLPLFRGGPQPKTEGDGSGGPEHPVGTERATVVARWLLEVPPPEDGAGRRRKKKVVSGVSALAFGGGGGGGGGGWAWR</sequence>
<evidence type="ECO:0000256" key="1">
    <source>
        <dbReference type="SAM" id="MobiDB-lite"/>
    </source>
</evidence>
<organism evidence="2 3">
    <name type="scientific">Phialemonium thermophilum</name>
    <dbReference type="NCBI Taxonomy" id="223376"/>
    <lineage>
        <taxon>Eukaryota</taxon>
        <taxon>Fungi</taxon>
        <taxon>Dikarya</taxon>
        <taxon>Ascomycota</taxon>
        <taxon>Pezizomycotina</taxon>
        <taxon>Sordariomycetes</taxon>
        <taxon>Sordariomycetidae</taxon>
        <taxon>Cephalothecales</taxon>
        <taxon>Cephalothecaceae</taxon>
        <taxon>Phialemonium</taxon>
    </lineage>
</organism>
<name>A0ABR3V1N9_9PEZI</name>
<keyword evidence="3" id="KW-1185">Reference proteome</keyword>
<reference evidence="2 3" key="1">
    <citation type="journal article" date="2024" name="Commun. Biol.">
        <title>Comparative genomic analysis of thermophilic fungi reveals convergent evolutionary adaptations and gene losses.</title>
        <authorList>
            <person name="Steindorff A.S."/>
            <person name="Aguilar-Pontes M.V."/>
            <person name="Robinson A.J."/>
            <person name="Andreopoulos B."/>
            <person name="LaButti K."/>
            <person name="Kuo A."/>
            <person name="Mondo S."/>
            <person name="Riley R."/>
            <person name="Otillar R."/>
            <person name="Haridas S."/>
            <person name="Lipzen A."/>
            <person name="Grimwood J."/>
            <person name="Schmutz J."/>
            <person name="Clum A."/>
            <person name="Reid I.D."/>
            <person name="Moisan M.C."/>
            <person name="Butler G."/>
            <person name="Nguyen T.T.M."/>
            <person name="Dewar K."/>
            <person name="Conant G."/>
            <person name="Drula E."/>
            <person name="Henrissat B."/>
            <person name="Hansel C."/>
            <person name="Singer S."/>
            <person name="Hutchinson M.I."/>
            <person name="de Vries R.P."/>
            <person name="Natvig D.O."/>
            <person name="Powell A.J."/>
            <person name="Tsang A."/>
            <person name="Grigoriev I.V."/>
        </authorList>
    </citation>
    <scope>NUCLEOTIDE SEQUENCE [LARGE SCALE GENOMIC DNA]</scope>
    <source>
        <strain evidence="2 3">ATCC 24622</strain>
    </source>
</reference>
<feature type="region of interest" description="Disordered" evidence="1">
    <location>
        <begin position="170"/>
        <end position="190"/>
    </location>
</feature>
<accession>A0ABR3V1N9</accession>
<proteinExistence type="predicted"/>
<dbReference type="EMBL" id="JAZHXJ010003040">
    <property type="protein sequence ID" value="KAL1835677.1"/>
    <property type="molecule type" value="Genomic_DNA"/>
</dbReference>
<evidence type="ECO:0000313" key="3">
    <source>
        <dbReference type="Proteomes" id="UP001586593"/>
    </source>
</evidence>
<dbReference type="Proteomes" id="UP001586593">
    <property type="component" value="Unassembled WGS sequence"/>
</dbReference>
<feature type="compositionally biased region" description="Pro residues" evidence="1">
    <location>
        <begin position="176"/>
        <end position="188"/>
    </location>
</feature>
<gene>
    <name evidence="2" type="ORF">VTK73DRAFT_5468</name>
</gene>
<comment type="caution">
    <text evidence="2">The sequence shown here is derived from an EMBL/GenBank/DDBJ whole genome shotgun (WGS) entry which is preliminary data.</text>
</comment>
<feature type="region of interest" description="Disordered" evidence="1">
    <location>
        <begin position="62"/>
        <end position="120"/>
    </location>
</feature>